<comment type="caution">
    <text evidence="1">The sequence shown here is derived from an EMBL/GenBank/DDBJ whole genome shotgun (WGS) entry which is preliminary data.</text>
</comment>
<protein>
    <submittedName>
        <fullName evidence="1">Uncharacterized protein</fullName>
    </submittedName>
</protein>
<proteinExistence type="predicted"/>
<dbReference type="Proteomes" id="UP000031258">
    <property type="component" value="Unassembled WGS sequence"/>
</dbReference>
<name>A0A0C1QJC3_9RICK</name>
<organism evidence="1 2">
    <name type="scientific">Candidatus Jidaibacter acanthamoebae</name>
    <dbReference type="NCBI Taxonomy" id="86105"/>
    <lineage>
        <taxon>Bacteria</taxon>
        <taxon>Pseudomonadati</taxon>
        <taxon>Pseudomonadota</taxon>
        <taxon>Alphaproteobacteria</taxon>
        <taxon>Rickettsiales</taxon>
        <taxon>Candidatus Midichloriaceae</taxon>
        <taxon>Candidatus Jidaibacter</taxon>
    </lineage>
</organism>
<reference evidence="1 2" key="1">
    <citation type="submission" date="2014-11" db="EMBL/GenBank/DDBJ databases">
        <title>A Rickettsiales Symbiont of Amoebae With Ancient Features.</title>
        <authorList>
            <person name="Schulz F."/>
            <person name="Martijn J."/>
            <person name="Wascher F."/>
            <person name="Kostanjsek R."/>
            <person name="Ettema T.J."/>
            <person name="Horn M."/>
        </authorList>
    </citation>
    <scope>NUCLEOTIDE SEQUENCE [LARGE SCALE GENOMIC DNA]</scope>
    <source>
        <strain evidence="1 2">UWC36</strain>
    </source>
</reference>
<evidence type="ECO:0000313" key="1">
    <source>
        <dbReference type="EMBL" id="KIE05619.1"/>
    </source>
</evidence>
<dbReference type="OrthoDB" id="9829615at2"/>
<dbReference type="STRING" id="86105.NF27_DP01630"/>
<keyword evidence="2" id="KW-1185">Reference proteome</keyword>
<dbReference type="AlphaFoldDB" id="A0A0C1QJC3"/>
<gene>
    <name evidence="1" type="ORF">NF27_DP01630</name>
</gene>
<dbReference type="RefSeq" id="WP_039455886.1">
    <property type="nucleotide sequence ID" value="NZ_JSWE01000092.1"/>
</dbReference>
<dbReference type="EMBL" id="JSWE01000092">
    <property type="protein sequence ID" value="KIE05619.1"/>
    <property type="molecule type" value="Genomic_DNA"/>
</dbReference>
<accession>A0A0C1QJC3</accession>
<sequence>MNQEQLTKLLSAQKLTASTIRSISDEVMNIIELALIGDEEALEKLKLYNSKEHDLLATFFKVSSLIIKIFPMEHRIIGTELVKSLEDVPKEEEPNENLITEADINVMKNYIERYEREKNKVH</sequence>
<evidence type="ECO:0000313" key="2">
    <source>
        <dbReference type="Proteomes" id="UP000031258"/>
    </source>
</evidence>